<dbReference type="InterPro" id="IPR019734">
    <property type="entry name" value="TPR_rpt"/>
</dbReference>
<accession>A0A2U2JB70</accession>
<dbReference type="SUPFAM" id="SSF48452">
    <property type="entry name" value="TPR-like"/>
    <property type="match status" value="1"/>
</dbReference>
<dbReference type="Gene3D" id="1.25.40.10">
    <property type="entry name" value="Tetratricopeptide repeat domain"/>
    <property type="match status" value="2"/>
</dbReference>
<evidence type="ECO:0000313" key="3">
    <source>
        <dbReference type="Proteomes" id="UP000245670"/>
    </source>
</evidence>
<reference evidence="2 3" key="1">
    <citation type="submission" date="2018-05" db="EMBL/GenBank/DDBJ databases">
        <title>Polaribacter aquimarinus sp. nov., isolated from sediment in a sediment of sea.</title>
        <authorList>
            <person name="Lu D."/>
        </authorList>
    </citation>
    <scope>NUCLEOTIDE SEQUENCE [LARGE SCALE GENOMIC DNA]</scope>
    <source>
        <strain evidence="2 3">ZY113</strain>
    </source>
</reference>
<feature type="repeat" description="TPR" evidence="1">
    <location>
        <begin position="89"/>
        <end position="122"/>
    </location>
</feature>
<dbReference type="SMART" id="SM00028">
    <property type="entry name" value="TPR"/>
    <property type="match status" value="3"/>
</dbReference>
<protein>
    <submittedName>
        <fullName evidence="2">Uncharacterized protein</fullName>
    </submittedName>
</protein>
<comment type="caution">
    <text evidence="2">The sequence shown here is derived from an EMBL/GenBank/DDBJ whole genome shotgun (WGS) entry which is preliminary data.</text>
</comment>
<proteinExistence type="predicted"/>
<evidence type="ECO:0000313" key="2">
    <source>
        <dbReference type="EMBL" id="PWG05586.1"/>
    </source>
</evidence>
<dbReference type="EMBL" id="QFFG01000002">
    <property type="protein sequence ID" value="PWG05586.1"/>
    <property type="molecule type" value="Genomic_DNA"/>
</dbReference>
<sequence length="326" mass="38776">MIYRIKKQKIRKERQLYILKLSLLSLFYILFSYNSFAQDSIPEAKDLTEEKELKFQQFFFKALSHKSIGNYQKALENLESCNQILANDASVFFEFSKNYLQLNKTVLAKEYINRALQKNPNNIWMQKHLIKIHIKRRDFGDAIKVQQRLVLKNSKEREFLLRLYLQNRDYKKAISLMDDMETENVLPINFKRIKKSLEKRKGKSVSEEKTEDTTPLIDQFKTNKSYPILKQILKNSANNIKELLKYATIGIELFPAQPYVYLMKAKALNYQKKYKKALTTLKNGIDFVVEDKMEGDFYKEMIKSYKSLGNSKEEKKYQEKFKKLKI</sequence>
<organism evidence="2 3">
    <name type="scientific">Polaribacter aquimarinus</name>
    <dbReference type="NCBI Taxonomy" id="2100726"/>
    <lineage>
        <taxon>Bacteria</taxon>
        <taxon>Pseudomonadati</taxon>
        <taxon>Bacteroidota</taxon>
        <taxon>Flavobacteriia</taxon>
        <taxon>Flavobacteriales</taxon>
        <taxon>Flavobacteriaceae</taxon>
    </lineage>
</organism>
<dbReference type="InterPro" id="IPR011990">
    <property type="entry name" value="TPR-like_helical_dom_sf"/>
</dbReference>
<dbReference type="AlphaFoldDB" id="A0A2U2JB70"/>
<keyword evidence="1" id="KW-0802">TPR repeat</keyword>
<evidence type="ECO:0000256" key="1">
    <source>
        <dbReference type="PROSITE-ProRule" id="PRU00339"/>
    </source>
</evidence>
<dbReference type="OrthoDB" id="1465784at2"/>
<gene>
    <name evidence="2" type="ORF">DIS07_03845</name>
</gene>
<name>A0A2U2JB70_9FLAO</name>
<keyword evidence="3" id="KW-1185">Reference proteome</keyword>
<dbReference type="Proteomes" id="UP000245670">
    <property type="component" value="Unassembled WGS sequence"/>
</dbReference>
<dbReference type="PROSITE" id="PS50005">
    <property type="entry name" value="TPR"/>
    <property type="match status" value="1"/>
</dbReference>